<dbReference type="SUPFAM" id="SSF109854">
    <property type="entry name" value="DinB/YfiT-like putative metalloenzymes"/>
    <property type="match status" value="1"/>
</dbReference>
<accession>A0A1M7G2N3</accession>
<dbReference type="STRING" id="1120996.SAMN02746066_00791"/>
<proteinExistence type="predicted"/>
<dbReference type="InterPro" id="IPR034660">
    <property type="entry name" value="DinB/YfiT-like"/>
</dbReference>
<dbReference type="AlphaFoldDB" id="A0A1M7G2N3"/>
<gene>
    <name evidence="1" type="ORF">SAMN02746066_00791</name>
</gene>
<evidence type="ECO:0000313" key="2">
    <source>
        <dbReference type="Proteomes" id="UP000184038"/>
    </source>
</evidence>
<dbReference type="EMBL" id="FRCP01000006">
    <property type="protein sequence ID" value="SHM10513.1"/>
    <property type="molecule type" value="Genomic_DNA"/>
</dbReference>
<evidence type="ECO:0000313" key="1">
    <source>
        <dbReference type="EMBL" id="SHM10513.1"/>
    </source>
</evidence>
<reference evidence="1 2" key="1">
    <citation type="submission" date="2016-11" db="EMBL/GenBank/DDBJ databases">
        <authorList>
            <person name="Jaros S."/>
            <person name="Januszkiewicz K."/>
            <person name="Wedrychowicz H."/>
        </authorList>
    </citation>
    <scope>NUCLEOTIDE SEQUENCE [LARGE SCALE GENOMIC DNA]</scope>
    <source>
        <strain evidence="1 2">DSM 15930</strain>
    </source>
</reference>
<dbReference type="OrthoDB" id="69650at2"/>
<evidence type="ECO:0008006" key="3">
    <source>
        <dbReference type="Google" id="ProtNLM"/>
    </source>
</evidence>
<dbReference type="Proteomes" id="UP000184038">
    <property type="component" value="Unassembled WGS sequence"/>
</dbReference>
<sequence length="174" mass="20801">MLVQDSLTKIIEDQTRRTLWEVKNVIDCIPNGLWNKIYGEMPLWKHVYHMLHSLDLWFINPRDLNYQEPSIHVKDLNNLDVTSEKRLAREDIEYYYNQIAEKIINYVNGLLDKELLEKPVNCEYAKFTLILAQYRHLHSHMGMIMGFIIDDTNQWPRVVGLEKEIPQGDYSKYF</sequence>
<keyword evidence="2" id="KW-1185">Reference proteome</keyword>
<organism evidence="1 2">
    <name type="scientific">Anaerosporobacter mobilis DSM 15930</name>
    <dbReference type="NCBI Taxonomy" id="1120996"/>
    <lineage>
        <taxon>Bacteria</taxon>
        <taxon>Bacillati</taxon>
        <taxon>Bacillota</taxon>
        <taxon>Clostridia</taxon>
        <taxon>Lachnospirales</taxon>
        <taxon>Lachnospiraceae</taxon>
        <taxon>Anaerosporobacter</taxon>
    </lineage>
</organism>
<dbReference type="RefSeq" id="WP_073283167.1">
    <property type="nucleotide sequence ID" value="NZ_FRCP01000006.1"/>
</dbReference>
<protein>
    <recommendedName>
        <fullName evidence="3">DinB superfamily protein</fullName>
    </recommendedName>
</protein>
<name>A0A1M7G2N3_9FIRM</name>